<feature type="region of interest" description="Disordered" evidence="2">
    <location>
        <begin position="690"/>
        <end position="714"/>
    </location>
</feature>
<comment type="caution">
    <text evidence="4">The sequence shown here is derived from an EMBL/GenBank/DDBJ whole genome shotgun (WGS) entry which is preliminary data.</text>
</comment>
<sequence length="785" mass="84629">MSHYVLAPHPPSAFSYPTMPLSAPRDRYLAALAQAKAAEAEYVAAEAVQQEEDALRRRLEEIRLRKREEEVSLGSRYGRRPYFSSDPLLNLETYPTSGYDRLAAARRQFEEEERLRFLALRQGEAEQQRRRQAEELRLRSLMREEQAALRLRRQQEEARAAALTELRAAKALQRHYHYVGQHRCNCVKQASARPSCRRPCRNGCQQTAAIEVDVQELLNQLFGYPPVPPKPQNPHGAPQQPAPGNCSPTTAVEEVTDIAKQFANLFGLSTKEAQQQLTAQADASSSNALPVSPAVIEPVQQAYDLFFGQSQLEVKPAPEAQQTSAALGSSRTPEASPTEQLEGRLNNDYATEVRDTIQAILTSPRDAITSDSSSSSAAKERAADTSSDPSPLATLKASSPSKTVETSLEEQLEARLNNEYFTEVRDTIQAIFASLQNAESHSPAASTSPNSAGSSKGKEKAAESSTDPSPSATSKDVVNAMNEVRSIEAAFQALEGDFTFPAQLDFLAAHLASGSPAASDSEASATVHLAYTSRNHPVRFYEQALSALLAQLDSVDSFGNEGLRAMRKEVVNRVERALDELEKEVEGRWRTRLAKEAKPVTIQVTEAVPTQPAAALAKSAAVPSDRVSSHDVPEEKADVTTGSAAEEHSFTPAPMIATPDAASESSAASAPPMLPTVTDTISAVPEPLVTDSTVSPSSQPSAPTEVFDTSNDIPSSSTSLAASIATLQGYDVEAPAVEAVPASPVELEPVDAFLLSAASDADAVPKRPHSKDSHDVESDWSEVEA</sequence>
<feature type="compositionally biased region" description="Polar residues" evidence="2">
    <location>
        <begin position="396"/>
        <end position="406"/>
    </location>
</feature>
<feature type="compositionally biased region" description="Polar residues" evidence="2">
    <location>
        <begin position="466"/>
        <end position="475"/>
    </location>
</feature>
<feature type="region of interest" description="Disordered" evidence="2">
    <location>
        <begin position="222"/>
        <end position="251"/>
    </location>
</feature>
<feature type="region of interest" description="Disordered" evidence="2">
    <location>
        <begin position="361"/>
        <end position="409"/>
    </location>
</feature>
<dbReference type="Proteomes" id="UP001063166">
    <property type="component" value="Unassembled WGS sequence"/>
</dbReference>
<dbReference type="OrthoDB" id="333905at2759"/>
<feature type="domain" description="BAG" evidence="3">
    <location>
        <begin position="545"/>
        <end position="585"/>
    </location>
</feature>
<proteinExistence type="predicted"/>
<dbReference type="EMBL" id="BRPK01000003">
    <property type="protein sequence ID" value="GLB36524.1"/>
    <property type="molecule type" value="Genomic_DNA"/>
</dbReference>
<dbReference type="GO" id="GO:0051087">
    <property type="term" value="F:protein-folding chaperone binding"/>
    <property type="evidence" value="ECO:0007669"/>
    <property type="project" value="InterPro"/>
</dbReference>
<dbReference type="AlphaFoldDB" id="A0A9P3PJD1"/>
<evidence type="ECO:0000259" key="3">
    <source>
        <dbReference type="PROSITE" id="PS51035"/>
    </source>
</evidence>
<protein>
    <submittedName>
        <fullName evidence="4">BAG domain containing protein</fullName>
    </submittedName>
</protein>
<name>A0A9P3PJD1_LYOSH</name>
<evidence type="ECO:0000313" key="5">
    <source>
        <dbReference type="Proteomes" id="UP001063166"/>
    </source>
</evidence>
<dbReference type="InterPro" id="IPR003103">
    <property type="entry name" value="BAG_domain"/>
</dbReference>
<feature type="region of interest" description="Disordered" evidence="2">
    <location>
        <begin position="616"/>
        <end position="652"/>
    </location>
</feature>
<organism evidence="4 5">
    <name type="scientific">Lyophyllum shimeji</name>
    <name type="common">Hon-shimeji</name>
    <name type="synonym">Tricholoma shimeji</name>
    <dbReference type="NCBI Taxonomy" id="47721"/>
    <lineage>
        <taxon>Eukaryota</taxon>
        <taxon>Fungi</taxon>
        <taxon>Dikarya</taxon>
        <taxon>Basidiomycota</taxon>
        <taxon>Agaricomycotina</taxon>
        <taxon>Agaricomycetes</taxon>
        <taxon>Agaricomycetidae</taxon>
        <taxon>Agaricales</taxon>
        <taxon>Tricholomatineae</taxon>
        <taxon>Lyophyllaceae</taxon>
        <taxon>Lyophyllum</taxon>
    </lineage>
</organism>
<feature type="compositionally biased region" description="Polar residues" evidence="2">
    <location>
        <begin position="320"/>
        <end position="339"/>
    </location>
</feature>
<feature type="compositionally biased region" description="Low complexity" evidence="2">
    <location>
        <begin position="363"/>
        <end position="377"/>
    </location>
</feature>
<feature type="coiled-coil region" evidence="1">
    <location>
        <begin position="124"/>
        <end position="161"/>
    </location>
</feature>
<feature type="region of interest" description="Disordered" evidence="2">
    <location>
        <begin position="316"/>
        <end position="346"/>
    </location>
</feature>
<feature type="region of interest" description="Disordered" evidence="2">
    <location>
        <begin position="440"/>
        <end position="475"/>
    </location>
</feature>
<dbReference type="SUPFAM" id="SSF63491">
    <property type="entry name" value="BAG domain"/>
    <property type="match status" value="1"/>
</dbReference>
<dbReference type="Pfam" id="PF02179">
    <property type="entry name" value="BAG"/>
    <property type="match status" value="1"/>
</dbReference>
<reference evidence="4" key="1">
    <citation type="submission" date="2022-07" db="EMBL/GenBank/DDBJ databases">
        <title>The genome of Lyophyllum shimeji provides insight into the initial evolution of ectomycorrhizal fungal genome.</title>
        <authorList>
            <person name="Kobayashi Y."/>
            <person name="Shibata T."/>
            <person name="Hirakawa H."/>
            <person name="Shigenobu S."/>
            <person name="Nishiyama T."/>
            <person name="Yamada A."/>
            <person name="Hasebe M."/>
            <person name="Kawaguchi M."/>
        </authorList>
    </citation>
    <scope>NUCLEOTIDE SEQUENCE</scope>
    <source>
        <strain evidence="4">AT787</strain>
    </source>
</reference>
<evidence type="ECO:0000256" key="2">
    <source>
        <dbReference type="SAM" id="MobiDB-lite"/>
    </source>
</evidence>
<keyword evidence="5" id="KW-1185">Reference proteome</keyword>
<dbReference type="Gene3D" id="1.20.58.120">
    <property type="entry name" value="BAG domain"/>
    <property type="match status" value="1"/>
</dbReference>
<dbReference type="InterPro" id="IPR036533">
    <property type="entry name" value="BAG_dom_sf"/>
</dbReference>
<gene>
    <name evidence="4" type="ORF">LshimejAT787_0308120</name>
</gene>
<feature type="region of interest" description="Disordered" evidence="2">
    <location>
        <begin position="761"/>
        <end position="785"/>
    </location>
</feature>
<feature type="compositionally biased region" description="Polar residues" evidence="2">
    <location>
        <begin position="440"/>
        <end position="450"/>
    </location>
</feature>
<evidence type="ECO:0000256" key="1">
    <source>
        <dbReference type="SAM" id="Coils"/>
    </source>
</evidence>
<accession>A0A9P3PJD1</accession>
<feature type="compositionally biased region" description="Basic and acidic residues" evidence="2">
    <location>
        <begin position="627"/>
        <end position="638"/>
    </location>
</feature>
<keyword evidence="1" id="KW-0175">Coiled coil</keyword>
<evidence type="ECO:0000313" key="4">
    <source>
        <dbReference type="EMBL" id="GLB36524.1"/>
    </source>
</evidence>
<dbReference type="PROSITE" id="PS51035">
    <property type="entry name" value="BAG"/>
    <property type="match status" value="1"/>
</dbReference>